<dbReference type="Proteomes" id="UP001147695">
    <property type="component" value="Unassembled WGS sequence"/>
</dbReference>
<evidence type="ECO:0000313" key="3">
    <source>
        <dbReference type="EMBL" id="KAJ5350503.1"/>
    </source>
</evidence>
<sequence length="111" mass="11755">MKLTTIVVAALGAASVQAAYTKLPKWCAHPGQGCYMMKRSADASWDIKRSADALAEAMAEALPQELPKWCAHRGQGCAKAKRAATAAEEVQRSADALAEAMAALDAHVDEE</sequence>
<reference evidence="3" key="2">
    <citation type="journal article" date="2023" name="IMA Fungus">
        <title>Comparative genomic study of the Penicillium genus elucidates a diverse pangenome and 15 lateral gene transfer events.</title>
        <authorList>
            <person name="Petersen C."/>
            <person name="Sorensen T."/>
            <person name="Nielsen M.R."/>
            <person name="Sondergaard T.E."/>
            <person name="Sorensen J.L."/>
            <person name="Fitzpatrick D.A."/>
            <person name="Frisvad J.C."/>
            <person name="Nielsen K.L."/>
        </authorList>
    </citation>
    <scope>NUCLEOTIDE SEQUENCE</scope>
    <source>
        <strain evidence="2">IBT 35673</strain>
        <strain evidence="3">IBT 35675</strain>
    </source>
</reference>
<dbReference type="OrthoDB" id="3641074at2759"/>
<evidence type="ECO:0000313" key="2">
    <source>
        <dbReference type="EMBL" id="KAJ5345551.1"/>
    </source>
</evidence>
<gene>
    <name evidence="2" type="ORF">N7452_003555</name>
    <name evidence="3" type="ORF">N7541_008230</name>
</gene>
<keyword evidence="1" id="KW-0732">Signal</keyword>
<organism evidence="3 4">
    <name type="scientific">Penicillium brevicompactum</name>
    <dbReference type="NCBI Taxonomy" id="5074"/>
    <lineage>
        <taxon>Eukaryota</taxon>
        <taxon>Fungi</taxon>
        <taxon>Dikarya</taxon>
        <taxon>Ascomycota</taxon>
        <taxon>Pezizomycotina</taxon>
        <taxon>Eurotiomycetes</taxon>
        <taxon>Eurotiomycetidae</taxon>
        <taxon>Eurotiales</taxon>
        <taxon>Aspergillaceae</taxon>
        <taxon>Penicillium</taxon>
    </lineage>
</organism>
<dbReference type="Proteomes" id="UP001148299">
    <property type="component" value="Unassembled WGS sequence"/>
</dbReference>
<evidence type="ECO:0000256" key="1">
    <source>
        <dbReference type="SAM" id="SignalP"/>
    </source>
</evidence>
<comment type="caution">
    <text evidence="3">The sequence shown here is derived from an EMBL/GenBank/DDBJ whole genome shotgun (WGS) entry which is preliminary data.</text>
</comment>
<keyword evidence="4" id="KW-1185">Reference proteome</keyword>
<accession>A0A9W9R4A0</accession>
<dbReference type="EMBL" id="JAPZBQ010000002">
    <property type="protein sequence ID" value="KAJ5345551.1"/>
    <property type="molecule type" value="Genomic_DNA"/>
</dbReference>
<evidence type="ECO:0008006" key="5">
    <source>
        <dbReference type="Google" id="ProtNLM"/>
    </source>
</evidence>
<reference evidence="3" key="1">
    <citation type="submission" date="2022-12" db="EMBL/GenBank/DDBJ databases">
        <authorList>
            <person name="Petersen C."/>
        </authorList>
    </citation>
    <scope>NUCLEOTIDE SEQUENCE</scope>
    <source>
        <strain evidence="2">IBT 35673</strain>
        <strain evidence="3">IBT 35675</strain>
    </source>
</reference>
<evidence type="ECO:0000313" key="4">
    <source>
        <dbReference type="Proteomes" id="UP001148299"/>
    </source>
</evidence>
<dbReference type="EMBL" id="JAPZBR010000006">
    <property type="protein sequence ID" value="KAJ5350503.1"/>
    <property type="molecule type" value="Genomic_DNA"/>
</dbReference>
<feature type="signal peptide" evidence="1">
    <location>
        <begin position="1"/>
        <end position="18"/>
    </location>
</feature>
<protein>
    <recommendedName>
        <fullName evidence="5">Pheromone</fullName>
    </recommendedName>
</protein>
<feature type="chain" id="PRO_5041115898" description="Pheromone" evidence="1">
    <location>
        <begin position="19"/>
        <end position="111"/>
    </location>
</feature>
<name>A0A9W9R4A0_PENBR</name>
<proteinExistence type="predicted"/>
<dbReference type="AlphaFoldDB" id="A0A9W9R4A0"/>